<sequence length="197" mass="23160">MKILVVSGTPGTGKTTISNNIANYLKAKVISLNKVAISENLIIDYDSKRETSIIKRSKLISFLIKLIEIYRKENFEFLIIESHFSDIVPERYIDWVIILRCDPDELFIRLKKRGYKIEKIRENVQSEILGNCVNFFINKQLDTPILEIDTTKINIESITKTIMDIILKEKDLEMYYAGKVDWLEKLFQENRLQEFFD</sequence>
<dbReference type="EMBL" id="BARU01035278">
    <property type="protein sequence ID" value="GAH73232.1"/>
    <property type="molecule type" value="Genomic_DNA"/>
</dbReference>
<dbReference type="GO" id="GO:0016887">
    <property type="term" value="F:ATP hydrolysis activity"/>
    <property type="evidence" value="ECO:0007669"/>
    <property type="project" value="InterPro"/>
</dbReference>
<accession>X1HUT4</accession>
<evidence type="ECO:0000256" key="3">
    <source>
        <dbReference type="ARBA" id="ARBA00022679"/>
    </source>
</evidence>
<dbReference type="InterPro" id="IPR020618">
    <property type="entry name" value="Adenyl_kinase_AK6"/>
</dbReference>
<keyword evidence="1" id="KW-0690">Ribosome biogenesis</keyword>
<dbReference type="AlphaFoldDB" id="X1HUT4"/>
<organism evidence="7">
    <name type="scientific">marine sediment metagenome</name>
    <dbReference type="NCBI Taxonomy" id="412755"/>
    <lineage>
        <taxon>unclassified sequences</taxon>
        <taxon>metagenomes</taxon>
        <taxon>ecological metagenomes</taxon>
    </lineage>
</organism>
<dbReference type="HAMAP" id="MF_00039">
    <property type="entry name" value="Adenylate_kinase_AK6"/>
    <property type="match status" value="1"/>
</dbReference>
<proteinExistence type="inferred from homology"/>
<keyword evidence="2" id="KW-0698">rRNA processing</keyword>
<dbReference type="Pfam" id="PF13238">
    <property type="entry name" value="AAA_18"/>
    <property type="match status" value="1"/>
</dbReference>
<dbReference type="GO" id="GO:0005524">
    <property type="term" value="F:ATP binding"/>
    <property type="evidence" value="ECO:0007669"/>
    <property type="project" value="UniProtKB-KW"/>
</dbReference>
<protein>
    <recommendedName>
        <fullName evidence="8">Adenylate kinase</fullName>
    </recommendedName>
</protein>
<keyword evidence="5" id="KW-0418">Kinase</keyword>
<evidence type="ECO:0000313" key="7">
    <source>
        <dbReference type="EMBL" id="GAH73232.1"/>
    </source>
</evidence>
<evidence type="ECO:0000256" key="4">
    <source>
        <dbReference type="ARBA" id="ARBA00022741"/>
    </source>
</evidence>
<reference evidence="7" key="1">
    <citation type="journal article" date="2014" name="Front. Microbiol.">
        <title>High frequency of phylogenetically diverse reductive dehalogenase-homologous genes in deep subseafloor sedimentary metagenomes.</title>
        <authorList>
            <person name="Kawai M."/>
            <person name="Futagami T."/>
            <person name="Toyoda A."/>
            <person name="Takaki Y."/>
            <person name="Nishi S."/>
            <person name="Hori S."/>
            <person name="Arai W."/>
            <person name="Tsubouchi T."/>
            <person name="Morono Y."/>
            <person name="Uchiyama I."/>
            <person name="Ito T."/>
            <person name="Fujiyama A."/>
            <person name="Inagaki F."/>
            <person name="Takami H."/>
        </authorList>
    </citation>
    <scope>NUCLEOTIDE SEQUENCE</scope>
    <source>
        <strain evidence="7">Expedition CK06-06</strain>
    </source>
</reference>
<dbReference type="SUPFAM" id="SSF52540">
    <property type="entry name" value="P-loop containing nucleoside triphosphate hydrolases"/>
    <property type="match status" value="1"/>
</dbReference>
<keyword evidence="4" id="KW-0547">Nucleotide-binding</keyword>
<name>X1HUT4_9ZZZZ</name>
<gene>
    <name evidence="7" type="ORF">S03H2_55248</name>
</gene>
<comment type="caution">
    <text evidence="7">The sequence shown here is derived from an EMBL/GenBank/DDBJ whole genome shotgun (WGS) entry which is preliminary data.</text>
</comment>
<dbReference type="PANTHER" id="PTHR12595:SF0">
    <property type="entry name" value="ADENYLATE KINASE ISOENZYME 6"/>
    <property type="match status" value="1"/>
</dbReference>
<keyword evidence="3" id="KW-0808">Transferase</keyword>
<dbReference type="Gene3D" id="3.40.50.300">
    <property type="entry name" value="P-loop containing nucleotide triphosphate hydrolases"/>
    <property type="match status" value="1"/>
</dbReference>
<dbReference type="GO" id="GO:0006364">
    <property type="term" value="P:rRNA processing"/>
    <property type="evidence" value="ECO:0007669"/>
    <property type="project" value="UniProtKB-KW"/>
</dbReference>
<keyword evidence="6" id="KW-0067">ATP-binding</keyword>
<evidence type="ECO:0000256" key="6">
    <source>
        <dbReference type="ARBA" id="ARBA00022840"/>
    </source>
</evidence>
<evidence type="ECO:0000256" key="2">
    <source>
        <dbReference type="ARBA" id="ARBA00022552"/>
    </source>
</evidence>
<dbReference type="PANTHER" id="PTHR12595">
    <property type="entry name" value="POS9-ACTIVATING FACTOR FAP7-RELATED"/>
    <property type="match status" value="1"/>
</dbReference>
<evidence type="ECO:0000256" key="5">
    <source>
        <dbReference type="ARBA" id="ARBA00022777"/>
    </source>
</evidence>
<dbReference type="GO" id="GO:0004017">
    <property type="term" value="F:AMP kinase activity"/>
    <property type="evidence" value="ECO:0007669"/>
    <property type="project" value="InterPro"/>
</dbReference>
<dbReference type="CDD" id="cd01983">
    <property type="entry name" value="SIMIBI"/>
    <property type="match status" value="1"/>
</dbReference>
<dbReference type="InterPro" id="IPR027417">
    <property type="entry name" value="P-loop_NTPase"/>
</dbReference>
<evidence type="ECO:0000256" key="1">
    <source>
        <dbReference type="ARBA" id="ARBA00022517"/>
    </source>
</evidence>
<evidence type="ECO:0008006" key="8">
    <source>
        <dbReference type="Google" id="ProtNLM"/>
    </source>
</evidence>